<feature type="domain" description="MacB-like periplasmic core" evidence="9">
    <location>
        <begin position="20"/>
        <end position="233"/>
    </location>
</feature>
<evidence type="ECO:0000259" key="9">
    <source>
        <dbReference type="Pfam" id="PF12704"/>
    </source>
</evidence>
<reference evidence="10 11" key="1">
    <citation type="submission" date="2010-11" db="EMBL/GenBank/DDBJ databases">
        <authorList>
            <person name="Durkin A.S."/>
            <person name="Madupu R."/>
            <person name="Torralba M."/>
            <person name="Gillis M."/>
            <person name="Methe B."/>
            <person name="Sutton G."/>
            <person name="Nelson K.E."/>
        </authorList>
    </citation>
    <scope>NUCLEOTIDE SEQUENCE [LARGE SCALE GENOMIC DNA]</scope>
    <source>
        <strain evidence="10 11">UPII 345-E</strain>
    </source>
</reference>
<keyword evidence="5 7" id="KW-0472">Membrane</keyword>
<dbReference type="PANTHER" id="PTHR30572">
    <property type="entry name" value="MEMBRANE COMPONENT OF TRANSPORTER-RELATED"/>
    <property type="match status" value="1"/>
</dbReference>
<evidence type="ECO:0000256" key="1">
    <source>
        <dbReference type="ARBA" id="ARBA00004651"/>
    </source>
</evidence>
<dbReference type="AlphaFoldDB" id="E4L734"/>
<accession>E4L734</accession>
<name>E4L734_9FIRM</name>
<feature type="transmembrane region" description="Helical" evidence="7">
    <location>
        <begin position="300"/>
        <end position="325"/>
    </location>
</feature>
<protein>
    <submittedName>
        <fullName evidence="10">Efflux ABC transporter, permease protein</fullName>
    </submittedName>
</protein>
<feature type="transmembrane region" description="Helical" evidence="7">
    <location>
        <begin position="389"/>
        <end position="410"/>
    </location>
</feature>
<keyword evidence="2" id="KW-1003">Cell membrane</keyword>
<keyword evidence="4 7" id="KW-1133">Transmembrane helix</keyword>
<dbReference type="RefSeq" id="WP_007553728.1">
    <property type="nucleotide sequence ID" value="NZ_AENT01000001.1"/>
</dbReference>
<feature type="transmembrane region" description="Helical" evidence="7">
    <location>
        <begin position="345"/>
        <end position="369"/>
    </location>
</feature>
<comment type="similarity">
    <text evidence="6">Belongs to the ABC-4 integral membrane protein family.</text>
</comment>
<feature type="domain" description="ABC3 transporter permease C-terminal" evidence="8">
    <location>
        <begin position="304"/>
        <end position="417"/>
    </location>
</feature>
<gene>
    <name evidence="10" type="ORF">HMPREF9220_1326</name>
</gene>
<sequence>MFWQMVKNAMLRQGRQLLFVALTVALGISLATAMLNVMFDVGSKVNQELKAFGANITVTPKNSSILKDIYGLDDEKAPKEYLPDSAIGSLKTIFWANNIVALSPHLNGKVTLKGNNEVPVTGTWFDHNMVLPTDDIFSTGEQYMKSWWQVSGSWPSENNPSEVLVGKKLADKMNIKNGDELSCQGKGGEEKLKVVGIVNGGGEEDGEIVAQLPAVQKMLGLEGKVDSITVSAITTPENDLARKAAANPKSLSLKEYEVWYCTAYVGSIAFQIEEVIPDSVARPVRQIAESEGKILNKTEMLMLLITILSLLSATMGVSNLVSANIMERSRELGLLKALGATDRAVAIYVLTEIFIAGFIGAVVGYIVGLGFAQIIGHAVFNSAIAVNRGVIPILFLLLVFMILLGSLPAIRMILKLRPANVLHGR</sequence>
<dbReference type="InterPro" id="IPR025857">
    <property type="entry name" value="MacB_PCD"/>
</dbReference>
<evidence type="ECO:0000256" key="5">
    <source>
        <dbReference type="ARBA" id="ARBA00023136"/>
    </source>
</evidence>
<dbReference type="GO" id="GO:0005886">
    <property type="term" value="C:plasma membrane"/>
    <property type="evidence" value="ECO:0007669"/>
    <property type="project" value="UniProtKB-SubCell"/>
</dbReference>
<evidence type="ECO:0000256" key="7">
    <source>
        <dbReference type="SAM" id="Phobius"/>
    </source>
</evidence>
<dbReference type="Pfam" id="PF02687">
    <property type="entry name" value="FtsX"/>
    <property type="match status" value="1"/>
</dbReference>
<organism evidence="10 11">
    <name type="scientific">Dialister micraerophilus UPII 345-E</name>
    <dbReference type="NCBI Taxonomy" id="910314"/>
    <lineage>
        <taxon>Bacteria</taxon>
        <taxon>Bacillati</taxon>
        <taxon>Bacillota</taxon>
        <taxon>Negativicutes</taxon>
        <taxon>Veillonellales</taxon>
        <taxon>Veillonellaceae</taxon>
        <taxon>Dialister</taxon>
    </lineage>
</organism>
<evidence type="ECO:0000313" key="11">
    <source>
        <dbReference type="Proteomes" id="UP000004594"/>
    </source>
</evidence>
<comment type="caution">
    <text evidence="10">The sequence shown here is derived from an EMBL/GenBank/DDBJ whole genome shotgun (WGS) entry which is preliminary data.</text>
</comment>
<dbReference type="Pfam" id="PF12704">
    <property type="entry name" value="MacB_PCD"/>
    <property type="match status" value="1"/>
</dbReference>
<proteinExistence type="inferred from homology"/>
<evidence type="ECO:0000259" key="8">
    <source>
        <dbReference type="Pfam" id="PF02687"/>
    </source>
</evidence>
<dbReference type="InterPro" id="IPR050250">
    <property type="entry name" value="Macrolide_Exporter_MacB"/>
</dbReference>
<evidence type="ECO:0000256" key="4">
    <source>
        <dbReference type="ARBA" id="ARBA00022989"/>
    </source>
</evidence>
<dbReference type="PANTHER" id="PTHR30572:SF4">
    <property type="entry name" value="ABC TRANSPORTER PERMEASE YTRF"/>
    <property type="match status" value="1"/>
</dbReference>
<evidence type="ECO:0000256" key="3">
    <source>
        <dbReference type="ARBA" id="ARBA00022692"/>
    </source>
</evidence>
<dbReference type="Proteomes" id="UP000004594">
    <property type="component" value="Unassembled WGS sequence"/>
</dbReference>
<evidence type="ECO:0000256" key="2">
    <source>
        <dbReference type="ARBA" id="ARBA00022475"/>
    </source>
</evidence>
<dbReference type="InterPro" id="IPR003838">
    <property type="entry name" value="ABC3_permease_C"/>
</dbReference>
<dbReference type="GO" id="GO:0022857">
    <property type="term" value="F:transmembrane transporter activity"/>
    <property type="evidence" value="ECO:0007669"/>
    <property type="project" value="TreeGrafter"/>
</dbReference>
<evidence type="ECO:0000256" key="6">
    <source>
        <dbReference type="ARBA" id="ARBA00038076"/>
    </source>
</evidence>
<comment type="subcellular location">
    <subcellularLocation>
        <location evidence="1">Cell membrane</location>
        <topology evidence="1">Multi-pass membrane protein</topology>
    </subcellularLocation>
</comment>
<dbReference type="EMBL" id="AENT01000001">
    <property type="protein sequence ID" value="EFR43378.1"/>
    <property type="molecule type" value="Genomic_DNA"/>
</dbReference>
<dbReference type="OrthoDB" id="9770036at2"/>
<keyword evidence="3 7" id="KW-0812">Transmembrane</keyword>
<dbReference type="eggNOG" id="COG0577">
    <property type="taxonomic scope" value="Bacteria"/>
</dbReference>
<evidence type="ECO:0000313" key="10">
    <source>
        <dbReference type="EMBL" id="EFR43378.1"/>
    </source>
</evidence>